<dbReference type="Proteomes" id="UP001515480">
    <property type="component" value="Unassembled WGS sequence"/>
</dbReference>
<reference evidence="2 3" key="1">
    <citation type="journal article" date="2024" name="Science">
        <title>Giant polyketide synthase enzymes in the biosynthesis of giant marine polyether toxins.</title>
        <authorList>
            <person name="Fallon T.R."/>
            <person name="Shende V.V."/>
            <person name="Wierzbicki I.H."/>
            <person name="Pendleton A.L."/>
            <person name="Watervoot N.F."/>
            <person name="Auber R.P."/>
            <person name="Gonzalez D.J."/>
            <person name="Wisecaver J.H."/>
            <person name="Moore B.S."/>
        </authorList>
    </citation>
    <scope>NUCLEOTIDE SEQUENCE [LARGE SCALE GENOMIC DNA]</scope>
    <source>
        <strain evidence="2 3">12B1</strain>
    </source>
</reference>
<feature type="region of interest" description="Disordered" evidence="1">
    <location>
        <begin position="419"/>
        <end position="438"/>
    </location>
</feature>
<evidence type="ECO:0000313" key="2">
    <source>
        <dbReference type="EMBL" id="KAL1515256.1"/>
    </source>
</evidence>
<comment type="caution">
    <text evidence="2">The sequence shown here is derived from an EMBL/GenBank/DDBJ whole genome shotgun (WGS) entry which is preliminary data.</text>
</comment>
<proteinExistence type="predicted"/>
<feature type="region of interest" description="Disordered" evidence="1">
    <location>
        <begin position="157"/>
        <end position="184"/>
    </location>
</feature>
<organism evidence="2 3">
    <name type="scientific">Prymnesium parvum</name>
    <name type="common">Toxic golden alga</name>
    <dbReference type="NCBI Taxonomy" id="97485"/>
    <lineage>
        <taxon>Eukaryota</taxon>
        <taxon>Haptista</taxon>
        <taxon>Haptophyta</taxon>
        <taxon>Prymnesiophyceae</taxon>
        <taxon>Prymnesiales</taxon>
        <taxon>Prymnesiaceae</taxon>
        <taxon>Prymnesium</taxon>
    </lineage>
</organism>
<dbReference type="EMBL" id="JBGBPQ010000011">
    <property type="protein sequence ID" value="KAL1515256.1"/>
    <property type="molecule type" value="Genomic_DNA"/>
</dbReference>
<accession>A0AB34J9D9</accession>
<feature type="region of interest" description="Disordered" evidence="1">
    <location>
        <begin position="281"/>
        <end position="311"/>
    </location>
</feature>
<dbReference type="AlphaFoldDB" id="A0AB34J9D9"/>
<sequence>MAAEAEAAAYWELQAALRDDALPLVRRWLAHRDIDAHPTTRDRLKAYLAALLQERSSGAPLWTLAQLRERSATVARRMSQLDAAAPAAAVRAGEDELAAARRLLARGEMAAEPLATGEELEWNRTAEEEMGGRRATGEGLGSARATVEELERARALARAMAAQPSPSPAALPSPSPSPAPLPAVDQQAAAALEQACEEAPCVSGVLTQLRAIMAAAGDDVAPRPASVKVCFDYTSSILVRTCELARGRRLADAFPALAKEWKEWVAYVKRGQACVERGGVRGVASESSEEEEAEGLADEAEGGGAPPEPPVCARREERARMLDERTAAMSAREYAAFAKQREAARLRGGAHGKWCGRVLRARGLALAAGPHEAKLLGHLLTTRAAALVEAANRAAHGGRLAPPAAPLEPRHYEAAVLRAEREEPFEPEPSGAAGRLLS</sequence>
<protein>
    <submittedName>
        <fullName evidence="2">Uncharacterized protein</fullName>
    </submittedName>
</protein>
<feature type="compositionally biased region" description="Pro residues" evidence="1">
    <location>
        <begin position="165"/>
        <end position="181"/>
    </location>
</feature>
<evidence type="ECO:0000313" key="3">
    <source>
        <dbReference type="Proteomes" id="UP001515480"/>
    </source>
</evidence>
<name>A0AB34J9D9_PRYPA</name>
<evidence type="ECO:0000256" key="1">
    <source>
        <dbReference type="SAM" id="MobiDB-lite"/>
    </source>
</evidence>
<feature type="compositionally biased region" description="Acidic residues" evidence="1">
    <location>
        <begin position="287"/>
        <end position="301"/>
    </location>
</feature>
<keyword evidence="3" id="KW-1185">Reference proteome</keyword>
<gene>
    <name evidence="2" type="ORF">AB1Y20_001890</name>
</gene>